<dbReference type="InterPro" id="IPR028087">
    <property type="entry name" value="Tad_N"/>
</dbReference>
<dbReference type="Proteomes" id="UP000008825">
    <property type="component" value="Chromosome"/>
</dbReference>
<name>B5EAY9_CITBB</name>
<keyword evidence="5" id="KW-1185">Reference proteome</keyword>
<protein>
    <recommendedName>
        <fullName evidence="6">Flp pilus-assembly TadG-like N-terminal domain-containing protein</fullName>
    </recommendedName>
</protein>
<evidence type="ECO:0000256" key="1">
    <source>
        <dbReference type="SAM" id="Phobius"/>
    </source>
</evidence>
<dbReference type="STRING" id="404380.Gbem_1835"/>
<organism evidence="4 5">
    <name type="scientific">Citrifermentans bemidjiense (strain ATCC BAA-1014 / DSM 16622 / JCM 12645 / Bem)</name>
    <name type="common">Geobacter bemidjiensis</name>
    <dbReference type="NCBI Taxonomy" id="404380"/>
    <lineage>
        <taxon>Bacteria</taxon>
        <taxon>Pseudomonadati</taxon>
        <taxon>Thermodesulfobacteriota</taxon>
        <taxon>Desulfuromonadia</taxon>
        <taxon>Geobacterales</taxon>
        <taxon>Geobacteraceae</taxon>
        <taxon>Citrifermentans</taxon>
    </lineage>
</organism>
<feature type="domain" description="Putative Flp pilus-assembly TadG-like N-terminal" evidence="3">
    <location>
        <begin position="14"/>
        <end position="59"/>
    </location>
</feature>
<dbReference type="eggNOG" id="COG4961">
    <property type="taxonomic scope" value="Bacteria"/>
</dbReference>
<evidence type="ECO:0000313" key="5">
    <source>
        <dbReference type="Proteomes" id="UP000008825"/>
    </source>
</evidence>
<dbReference type="KEGG" id="gbm:Gbem_1835"/>
<reference evidence="4 5" key="2">
    <citation type="journal article" date="2010" name="BMC Genomics">
        <title>The genome of Geobacter bemidjiensis, exemplar for the subsurface clade of Geobacter species that predominate in Fe(III)-reducing subsurface environments.</title>
        <authorList>
            <person name="Aklujkar M."/>
            <person name="Young N.D."/>
            <person name="Holmes D."/>
            <person name="Chavan M."/>
            <person name="Risso C."/>
            <person name="Kiss H.E."/>
            <person name="Han C.S."/>
            <person name="Land M.L."/>
            <person name="Lovley D.R."/>
        </authorList>
    </citation>
    <scope>NUCLEOTIDE SEQUENCE [LARGE SCALE GENOMIC DNA]</scope>
    <source>
        <strain evidence="5">ATCC BAA-1014 / DSM 16622 / JCM 12645 / Bem</strain>
    </source>
</reference>
<reference evidence="4 5" key="1">
    <citation type="submission" date="2008-07" db="EMBL/GenBank/DDBJ databases">
        <title>Complete sequence of Geobacter bemidjiensis BEM.</title>
        <authorList>
            <consortium name="US DOE Joint Genome Institute"/>
            <person name="Lucas S."/>
            <person name="Copeland A."/>
            <person name="Lapidus A."/>
            <person name="Glavina del Rio T."/>
            <person name="Dalin E."/>
            <person name="Tice H."/>
            <person name="Bruce D."/>
            <person name="Goodwin L."/>
            <person name="Pitluck S."/>
            <person name="Kiss H."/>
            <person name="Brettin T."/>
            <person name="Detter J.C."/>
            <person name="Han C."/>
            <person name="Kuske C.R."/>
            <person name="Schmutz J."/>
            <person name="Larimer F."/>
            <person name="Land M."/>
            <person name="Hauser L."/>
            <person name="Kyrpides N."/>
            <person name="Lykidis A."/>
            <person name="Lovley D."/>
            <person name="Richardson P."/>
        </authorList>
    </citation>
    <scope>NUCLEOTIDE SEQUENCE [LARGE SCALE GENOMIC DNA]</scope>
    <source>
        <strain evidence="5">ATCC BAA-1014 / DSM 16622 / JCM 12645 / Bem</strain>
    </source>
</reference>
<dbReference type="HOGENOM" id="CLU_787100_0_0_7"/>
<evidence type="ECO:0000259" key="3">
    <source>
        <dbReference type="Pfam" id="PF13400"/>
    </source>
</evidence>
<feature type="transmembrane region" description="Helical" evidence="1">
    <location>
        <begin position="15"/>
        <end position="34"/>
    </location>
</feature>
<dbReference type="AlphaFoldDB" id="B5EAY9"/>
<proteinExistence type="predicted"/>
<dbReference type="EMBL" id="CP001124">
    <property type="protein sequence ID" value="ACH38850.1"/>
    <property type="molecule type" value="Genomic_DNA"/>
</dbReference>
<dbReference type="InterPro" id="IPR018705">
    <property type="entry name" value="DUF2134_membrane"/>
</dbReference>
<feature type="domain" description="DUF2134" evidence="2">
    <location>
        <begin position="79"/>
        <end position="165"/>
    </location>
</feature>
<evidence type="ECO:0008006" key="6">
    <source>
        <dbReference type="Google" id="ProtNLM"/>
    </source>
</evidence>
<keyword evidence="1" id="KW-0812">Transmembrane</keyword>
<evidence type="ECO:0000313" key="4">
    <source>
        <dbReference type="EMBL" id="ACH38850.1"/>
    </source>
</evidence>
<dbReference type="Pfam" id="PF13400">
    <property type="entry name" value="Tad"/>
    <property type="match status" value="1"/>
</dbReference>
<dbReference type="RefSeq" id="WP_012530269.1">
    <property type="nucleotide sequence ID" value="NC_011146.1"/>
</dbReference>
<dbReference type="OrthoDB" id="5429614at2"/>
<evidence type="ECO:0000259" key="2">
    <source>
        <dbReference type="Pfam" id="PF09977"/>
    </source>
</evidence>
<dbReference type="Pfam" id="PF09977">
    <property type="entry name" value="Tad_C"/>
    <property type="match status" value="1"/>
</dbReference>
<sequence length="356" mass="38720">MGTDSKLIRSEKGMVIVYVAILLMMMFGFLGLAVDGGHLFKVRGELQNAADAAALKGAWHLYTRPTDPTQLPTLQWEVARFQAQQMITENSSDNTALKDAMVDVGYWNTNSNILQPTTLPTPVPGVDIPAVRVIASRSDGNNGGPVKNFFMQIFGKDYSQVSSRAAVAMLGFPYTVPPAVPAELFPLALSKCMTDQYFSQVPMPDPPPEIRISSPYIPGGDTCYSGQWTSFKADTNDVRTIKDLMYKGNPEPLAIGDEIWIEPGVEGSLYNHIVPDWLPEGGKDVIMAIVDAGTSDLSVKGDLPITGFASFHIDGAVLKGLDKYVYGHFIEYFTSPPGTMPGGPPTNTLTRPRLIQ</sequence>
<accession>B5EAY9</accession>
<keyword evidence="1" id="KW-1133">Transmembrane helix</keyword>
<keyword evidence="1" id="KW-0472">Membrane</keyword>
<gene>
    <name evidence="4" type="ordered locus">Gbem_1835</name>
</gene>